<name>A0A202E4E6_9EURY</name>
<keyword evidence="2" id="KW-1185">Reference proteome</keyword>
<dbReference type="AlphaFoldDB" id="A0A202E4E6"/>
<evidence type="ECO:0000313" key="2">
    <source>
        <dbReference type="Proteomes" id="UP000196084"/>
    </source>
</evidence>
<reference evidence="1 2" key="1">
    <citation type="submission" date="2017-02" db="EMBL/GenBank/DDBJ databases">
        <title>Natronthermophilus aegyptiacus gen. nov.,sp. nov., an aerobic, extremely halophilic alkalithermophilic archaeon isolated from the athalassohaline Wadi An Natrun, Egypt.</title>
        <authorList>
            <person name="Zhao B."/>
        </authorList>
    </citation>
    <scope>NUCLEOTIDE SEQUENCE [LARGE SCALE GENOMIC DNA]</scope>
    <source>
        <strain evidence="1 2">CGMCC 1.3597</strain>
    </source>
</reference>
<accession>A0A202E4E6</accession>
<comment type="caution">
    <text evidence="1">The sequence shown here is derived from an EMBL/GenBank/DDBJ whole genome shotgun (WGS) entry which is preliminary data.</text>
</comment>
<protein>
    <submittedName>
        <fullName evidence="1">Uncharacterized protein</fullName>
    </submittedName>
</protein>
<evidence type="ECO:0000313" key="1">
    <source>
        <dbReference type="EMBL" id="OVE83058.1"/>
    </source>
</evidence>
<gene>
    <name evidence="1" type="ORF">B2G88_16715</name>
</gene>
<dbReference type="EMBL" id="MWPH01000004">
    <property type="protein sequence ID" value="OVE83058.1"/>
    <property type="molecule type" value="Genomic_DNA"/>
</dbReference>
<sequence>MVQPAVVVPPEPDDRWTLATQLGVTDAVIHPLETAGRTVSNVGHNATVLTECSLLNNTLYSDISGYIWEPSTVRDTLPA</sequence>
<proteinExistence type="predicted"/>
<organism evidence="1 2">
    <name type="scientific">Natronolimnobius baerhuensis</name>
    <dbReference type="NCBI Taxonomy" id="253108"/>
    <lineage>
        <taxon>Archaea</taxon>
        <taxon>Methanobacteriati</taxon>
        <taxon>Methanobacteriota</taxon>
        <taxon>Stenosarchaea group</taxon>
        <taxon>Halobacteria</taxon>
        <taxon>Halobacteriales</taxon>
        <taxon>Natrialbaceae</taxon>
        <taxon>Natronolimnobius</taxon>
    </lineage>
</organism>
<dbReference type="Proteomes" id="UP000196084">
    <property type="component" value="Unassembled WGS sequence"/>
</dbReference>